<sequence length="359" mass="37302">MFSLKDLRIPIIAAPMAGGASTPALVRSLSAGGGLGFLAAGYKTPDALARQIADVHQGSRPPYGVNVFVPGPPLTDQAGVDAYRRSLAATALEHGVELPPTLAADDDWFSAKVSLLIGHRVPVVSFTFGLPPAEAVDGLHAVDACVIATVTSVREAVLAEERGVDVLCVQGPEAGGHRATFTTAEEPETTPLIVLVRAISDLVVLPLIAAGGIHSGAGIATLLAAGADAVQLGTAFLRTAESGAQQAHKDALVDPNFDRTVVTRAFSGRPARGLRNAFIIEHDATAPRAYPQVNHLTSGLRADAGRRGDADGLALWAGTGFRSARAEPAADVLTRLWQDARVSPSQRPVSNQFDGDFDV</sequence>
<reference evidence="10 11" key="1">
    <citation type="submission" date="2019-03" db="EMBL/GenBank/DDBJ databases">
        <title>Genomics of glacier-inhabiting Cryobacterium strains.</title>
        <authorList>
            <person name="Liu Q."/>
            <person name="Xin Y.-H."/>
        </authorList>
    </citation>
    <scope>NUCLEOTIDE SEQUENCE [LARGE SCALE GENOMIC DNA]</scope>
    <source>
        <strain evidence="10 11">TMT2-16</strain>
    </source>
</reference>
<evidence type="ECO:0000256" key="3">
    <source>
        <dbReference type="ARBA" id="ARBA00022575"/>
    </source>
</evidence>
<evidence type="ECO:0000256" key="1">
    <source>
        <dbReference type="ARBA" id="ARBA00001917"/>
    </source>
</evidence>
<dbReference type="PROSITE" id="PS00879">
    <property type="entry name" value="ODR_DC_2_2"/>
    <property type="match status" value="1"/>
</dbReference>
<accession>A0ABY2JDR1</accession>
<keyword evidence="3" id="KW-0216">Detoxification</keyword>
<evidence type="ECO:0000256" key="2">
    <source>
        <dbReference type="ARBA" id="ARBA00009881"/>
    </source>
</evidence>
<evidence type="ECO:0000313" key="10">
    <source>
        <dbReference type="EMBL" id="TFD01699.1"/>
    </source>
</evidence>
<evidence type="ECO:0000256" key="4">
    <source>
        <dbReference type="ARBA" id="ARBA00022630"/>
    </source>
</evidence>
<comment type="similarity">
    <text evidence="2">Belongs to the nitronate monooxygenase family. NMO class I subfamily.</text>
</comment>
<dbReference type="RefSeq" id="WP_134374208.1">
    <property type="nucleotide sequence ID" value="NZ_SOGO01000031.1"/>
</dbReference>
<comment type="catalytic activity">
    <reaction evidence="9">
        <text>3 propionate 3-nitronate + 3 O2 + H2O = 3 3-oxopropanoate + 2 nitrate + nitrite + H2O2 + 3 H(+)</text>
        <dbReference type="Rhea" id="RHEA:57332"/>
        <dbReference type="ChEBI" id="CHEBI:15377"/>
        <dbReference type="ChEBI" id="CHEBI:15378"/>
        <dbReference type="ChEBI" id="CHEBI:15379"/>
        <dbReference type="ChEBI" id="CHEBI:16240"/>
        <dbReference type="ChEBI" id="CHEBI:16301"/>
        <dbReference type="ChEBI" id="CHEBI:17632"/>
        <dbReference type="ChEBI" id="CHEBI:33190"/>
        <dbReference type="ChEBI" id="CHEBI:136067"/>
    </reaction>
</comment>
<comment type="cofactor">
    <cofactor evidence="1">
        <name>FMN</name>
        <dbReference type="ChEBI" id="CHEBI:58210"/>
    </cofactor>
</comment>
<evidence type="ECO:0000256" key="6">
    <source>
        <dbReference type="ARBA" id="ARBA00023002"/>
    </source>
</evidence>
<dbReference type="EMBL" id="SOGO01000031">
    <property type="protein sequence ID" value="TFD01699.1"/>
    <property type="molecule type" value="Genomic_DNA"/>
</dbReference>
<dbReference type="SUPFAM" id="SSF51412">
    <property type="entry name" value="Inosine monophosphate dehydrogenase (IMPDH)"/>
    <property type="match status" value="1"/>
</dbReference>
<proteinExistence type="inferred from homology"/>
<dbReference type="CDD" id="cd04730">
    <property type="entry name" value="NPD_like"/>
    <property type="match status" value="1"/>
</dbReference>
<keyword evidence="7 10" id="KW-0503">Monooxygenase</keyword>
<dbReference type="Proteomes" id="UP000297851">
    <property type="component" value="Unassembled WGS sequence"/>
</dbReference>
<evidence type="ECO:0000256" key="5">
    <source>
        <dbReference type="ARBA" id="ARBA00022643"/>
    </source>
</evidence>
<dbReference type="Gene3D" id="3.20.20.70">
    <property type="entry name" value="Aldolase class I"/>
    <property type="match status" value="1"/>
</dbReference>
<dbReference type="InterPro" id="IPR013785">
    <property type="entry name" value="Aldolase_TIM"/>
</dbReference>
<dbReference type="InterPro" id="IPR022657">
    <property type="entry name" value="De-COase2_CS"/>
</dbReference>
<organism evidence="10 11">
    <name type="scientific">Cryobacterium sandaracinum</name>
    <dbReference type="NCBI Taxonomy" id="1259247"/>
    <lineage>
        <taxon>Bacteria</taxon>
        <taxon>Bacillati</taxon>
        <taxon>Actinomycetota</taxon>
        <taxon>Actinomycetes</taxon>
        <taxon>Micrococcales</taxon>
        <taxon>Microbacteriaceae</taxon>
        <taxon>Cryobacterium</taxon>
    </lineage>
</organism>
<evidence type="ECO:0000256" key="9">
    <source>
        <dbReference type="ARBA" id="ARBA00049401"/>
    </source>
</evidence>
<dbReference type="PANTHER" id="PTHR42747:SF3">
    <property type="entry name" value="NITRONATE MONOOXYGENASE-RELATED"/>
    <property type="match status" value="1"/>
</dbReference>
<keyword evidence="5" id="KW-0288">FMN</keyword>
<comment type="caution">
    <text evidence="10">The sequence shown here is derived from an EMBL/GenBank/DDBJ whole genome shotgun (WGS) entry which is preliminary data.</text>
</comment>
<evidence type="ECO:0000256" key="8">
    <source>
        <dbReference type="ARBA" id="ARBA00031155"/>
    </source>
</evidence>
<keyword evidence="6" id="KW-0560">Oxidoreductase</keyword>
<dbReference type="PANTHER" id="PTHR42747">
    <property type="entry name" value="NITRONATE MONOOXYGENASE-RELATED"/>
    <property type="match status" value="1"/>
</dbReference>
<dbReference type="Pfam" id="PF03060">
    <property type="entry name" value="NMO"/>
    <property type="match status" value="1"/>
</dbReference>
<keyword evidence="11" id="KW-1185">Reference proteome</keyword>
<keyword evidence="4" id="KW-0285">Flavoprotein</keyword>
<dbReference type="InterPro" id="IPR004136">
    <property type="entry name" value="NMO"/>
</dbReference>
<name>A0ABY2JDR1_9MICO</name>
<evidence type="ECO:0000313" key="11">
    <source>
        <dbReference type="Proteomes" id="UP000297851"/>
    </source>
</evidence>
<gene>
    <name evidence="10" type="ORF">E3T25_10840</name>
</gene>
<protein>
    <recommendedName>
        <fullName evidence="8">Propionate 3-nitronate monooxygenase</fullName>
    </recommendedName>
</protein>
<dbReference type="GO" id="GO:0004497">
    <property type="term" value="F:monooxygenase activity"/>
    <property type="evidence" value="ECO:0007669"/>
    <property type="project" value="UniProtKB-KW"/>
</dbReference>
<evidence type="ECO:0000256" key="7">
    <source>
        <dbReference type="ARBA" id="ARBA00023033"/>
    </source>
</evidence>